<evidence type="ECO:0000256" key="8">
    <source>
        <dbReference type="ARBA" id="ARBA00023136"/>
    </source>
</evidence>
<keyword evidence="11" id="KW-1185">Reference proteome</keyword>
<dbReference type="NCBIfam" id="TIGR00380">
    <property type="entry name" value="cobal_cbiB"/>
    <property type="match status" value="1"/>
</dbReference>
<gene>
    <name evidence="9 10" type="primary">cobD</name>
    <name evidence="10" type="ORF">KDU71_08845</name>
</gene>
<reference evidence="10" key="2">
    <citation type="submission" date="2021-04" db="EMBL/GenBank/DDBJ databases">
        <authorList>
            <person name="Zhang T."/>
            <person name="Zhang Y."/>
            <person name="Lu D."/>
            <person name="Zuo D."/>
            <person name="Du Z."/>
        </authorList>
    </citation>
    <scope>NUCLEOTIDE SEQUENCE</scope>
    <source>
        <strain evidence="10">JR1</strain>
    </source>
</reference>
<name>A0A941IXQ6_9BACT</name>
<evidence type="ECO:0000256" key="6">
    <source>
        <dbReference type="ARBA" id="ARBA00022692"/>
    </source>
</evidence>
<evidence type="ECO:0000256" key="9">
    <source>
        <dbReference type="HAMAP-Rule" id="MF_00024"/>
    </source>
</evidence>
<keyword evidence="8 9" id="KW-0472">Membrane</keyword>
<comment type="similarity">
    <text evidence="3 9">Belongs to the CobD/CbiB family.</text>
</comment>
<comment type="caution">
    <text evidence="9">Lacks conserved residue(s) required for the propagation of feature annotation.</text>
</comment>
<reference evidence="10" key="1">
    <citation type="journal article" date="2018" name="Int. J. Syst. Evol. Microbiol.">
        <title>Carboxylicivirga sediminis sp. nov., isolated from coastal sediment.</title>
        <authorList>
            <person name="Wang F.Q."/>
            <person name="Ren L.H."/>
            <person name="Zou R.J."/>
            <person name="Sun Y.Z."/>
            <person name="Liu X.J."/>
            <person name="Jiang F."/>
            <person name="Liu L.J."/>
        </authorList>
    </citation>
    <scope>NUCLEOTIDE SEQUENCE</scope>
    <source>
        <strain evidence="10">JR1</strain>
    </source>
</reference>
<evidence type="ECO:0000256" key="7">
    <source>
        <dbReference type="ARBA" id="ARBA00022989"/>
    </source>
</evidence>
<organism evidence="10 11">
    <name type="scientific">Carboxylicivirga sediminis</name>
    <dbReference type="NCBI Taxonomy" id="2006564"/>
    <lineage>
        <taxon>Bacteria</taxon>
        <taxon>Pseudomonadati</taxon>
        <taxon>Bacteroidota</taxon>
        <taxon>Bacteroidia</taxon>
        <taxon>Marinilabiliales</taxon>
        <taxon>Marinilabiliaceae</taxon>
        <taxon>Carboxylicivirga</taxon>
    </lineage>
</organism>
<evidence type="ECO:0000313" key="10">
    <source>
        <dbReference type="EMBL" id="MBR8535664.1"/>
    </source>
</evidence>
<dbReference type="HAMAP" id="MF_00024">
    <property type="entry name" value="CobD_CbiB"/>
    <property type="match status" value="1"/>
</dbReference>
<evidence type="ECO:0000313" key="11">
    <source>
        <dbReference type="Proteomes" id="UP000679220"/>
    </source>
</evidence>
<sequence length="315" mass="35232">MIEYADLWLVLAVVLAYLLDLLLGDPIALPHPVVYFGRMISFSEHRLNKGSYRLLKGLFSSVGLIMLVYLAFYWLMFWSQHVGVWLNALLTMLFFFYGLANKTLIKEGVNVFKVLEKNGIEAGRRQLSRIVGRDTSQLSEQQVRKAALETMAENLSDGVVAPVFWFILLGVPGMMAYKMINTLDSMVGYKNERYLLYGRAGAYIDDAANYLPARITALLMAAVTGSVRAMRFVAMFGNKHSSPNAGYPEAALAGLLDAKFGGPNIYHGQMVDKPFIGINERPLQLNDVYKAAKVNHLVCLCSILLCVVIRYIILQ</sequence>
<accession>A0A941IXQ6</accession>
<comment type="function">
    <text evidence="9">Converts cobyric acid to cobinamide by the addition of aminopropanol on the F carboxylic group.</text>
</comment>
<dbReference type="AlphaFoldDB" id="A0A941IXQ6"/>
<dbReference type="GO" id="GO:0015420">
    <property type="term" value="F:ABC-type vitamin B12 transporter activity"/>
    <property type="evidence" value="ECO:0007669"/>
    <property type="project" value="UniProtKB-UniRule"/>
</dbReference>
<proteinExistence type="inferred from homology"/>
<evidence type="ECO:0000256" key="5">
    <source>
        <dbReference type="ARBA" id="ARBA00022573"/>
    </source>
</evidence>
<keyword evidence="6 9" id="KW-0812">Transmembrane</keyword>
<comment type="subcellular location">
    <subcellularLocation>
        <location evidence="1 9">Cell membrane</location>
        <topology evidence="1 9">Multi-pass membrane protein</topology>
    </subcellularLocation>
</comment>
<feature type="transmembrane region" description="Helical" evidence="9">
    <location>
        <begin position="54"/>
        <end position="75"/>
    </location>
</feature>
<dbReference type="InterPro" id="IPR004485">
    <property type="entry name" value="Cobalamin_biosynth_CobD/CbiB"/>
</dbReference>
<dbReference type="PANTHER" id="PTHR34308">
    <property type="entry name" value="COBALAMIN BIOSYNTHESIS PROTEIN CBIB"/>
    <property type="match status" value="1"/>
</dbReference>
<dbReference type="RefSeq" id="WP_212189795.1">
    <property type="nucleotide sequence ID" value="NZ_JAGTAR010000011.1"/>
</dbReference>
<protein>
    <recommendedName>
        <fullName evidence="9">Cobalamin biosynthesis protein CobD</fullName>
    </recommendedName>
</protein>
<feature type="transmembrane region" description="Helical" evidence="9">
    <location>
        <begin position="82"/>
        <end position="100"/>
    </location>
</feature>
<evidence type="ECO:0000256" key="2">
    <source>
        <dbReference type="ARBA" id="ARBA00004953"/>
    </source>
</evidence>
<keyword evidence="5 9" id="KW-0169">Cobalamin biosynthesis</keyword>
<dbReference type="Pfam" id="PF03186">
    <property type="entry name" value="CobD_Cbib"/>
    <property type="match status" value="1"/>
</dbReference>
<evidence type="ECO:0000256" key="4">
    <source>
        <dbReference type="ARBA" id="ARBA00022475"/>
    </source>
</evidence>
<dbReference type="GO" id="GO:0048472">
    <property type="term" value="F:threonine-phosphate decarboxylase activity"/>
    <property type="evidence" value="ECO:0007669"/>
    <property type="project" value="InterPro"/>
</dbReference>
<dbReference type="EMBL" id="JAGTAR010000011">
    <property type="protein sequence ID" value="MBR8535664.1"/>
    <property type="molecule type" value="Genomic_DNA"/>
</dbReference>
<keyword evidence="7 9" id="KW-1133">Transmembrane helix</keyword>
<comment type="pathway">
    <text evidence="2 9">Cofactor biosynthesis; adenosylcobalamin biosynthesis.</text>
</comment>
<dbReference type="GO" id="GO:0009236">
    <property type="term" value="P:cobalamin biosynthetic process"/>
    <property type="evidence" value="ECO:0007669"/>
    <property type="project" value="UniProtKB-UniRule"/>
</dbReference>
<dbReference type="PANTHER" id="PTHR34308:SF1">
    <property type="entry name" value="COBALAMIN BIOSYNTHESIS PROTEIN CBIB"/>
    <property type="match status" value="1"/>
</dbReference>
<feature type="transmembrane region" description="Helical" evidence="9">
    <location>
        <begin position="159"/>
        <end position="177"/>
    </location>
</feature>
<evidence type="ECO:0000256" key="1">
    <source>
        <dbReference type="ARBA" id="ARBA00004651"/>
    </source>
</evidence>
<feature type="transmembrane region" description="Helical" evidence="9">
    <location>
        <begin position="294"/>
        <end position="313"/>
    </location>
</feature>
<dbReference type="Proteomes" id="UP000679220">
    <property type="component" value="Unassembled WGS sequence"/>
</dbReference>
<evidence type="ECO:0000256" key="3">
    <source>
        <dbReference type="ARBA" id="ARBA00006263"/>
    </source>
</evidence>
<keyword evidence="4 9" id="KW-1003">Cell membrane</keyword>
<dbReference type="GO" id="GO:0005886">
    <property type="term" value="C:plasma membrane"/>
    <property type="evidence" value="ECO:0007669"/>
    <property type="project" value="UniProtKB-SubCell"/>
</dbReference>
<comment type="caution">
    <text evidence="10">The sequence shown here is derived from an EMBL/GenBank/DDBJ whole genome shotgun (WGS) entry which is preliminary data.</text>
</comment>